<keyword evidence="2" id="KW-0812">Transmembrane</keyword>
<feature type="domain" description="TraG N-terminal Proteobacteria" evidence="3">
    <location>
        <begin position="6"/>
        <end position="466"/>
    </location>
</feature>
<evidence type="ECO:0000313" key="4">
    <source>
        <dbReference type="EMBL" id="KIE04237.1"/>
    </source>
</evidence>
<feature type="compositionally biased region" description="Basic and acidic residues" evidence="1">
    <location>
        <begin position="904"/>
        <end position="926"/>
    </location>
</feature>
<keyword evidence="2" id="KW-0472">Membrane</keyword>
<feature type="transmembrane region" description="Helical" evidence="2">
    <location>
        <begin position="434"/>
        <end position="452"/>
    </location>
</feature>
<feature type="transmembrane region" description="Helical" evidence="2">
    <location>
        <begin position="60"/>
        <end position="83"/>
    </location>
</feature>
<feature type="transmembrane region" description="Helical" evidence="2">
    <location>
        <begin position="103"/>
        <end position="121"/>
    </location>
</feature>
<evidence type="ECO:0000256" key="2">
    <source>
        <dbReference type="SAM" id="Phobius"/>
    </source>
</evidence>
<keyword evidence="2" id="KW-1133">Transmembrane helix</keyword>
<dbReference type="RefSeq" id="WP_039459091.1">
    <property type="nucleotide sequence ID" value="NZ_JSWE01000208.1"/>
</dbReference>
<evidence type="ECO:0000259" key="3">
    <source>
        <dbReference type="Pfam" id="PF07916"/>
    </source>
</evidence>
<feature type="transmembrane region" description="Helical" evidence="2">
    <location>
        <begin position="352"/>
        <end position="373"/>
    </location>
</feature>
<dbReference type="Pfam" id="PF07916">
    <property type="entry name" value="TraG_N"/>
    <property type="match status" value="1"/>
</dbReference>
<feature type="compositionally biased region" description="Polar residues" evidence="1">
    <location>
        <begin position="886"/>
        <end position="903"/>
    </location>
</feature>
<reference evidence="4 5" key="1">
    <citation type="submission" date="2014-11" db="EMBL/GenBank/DDBJ databases">
        <title>A Rickettsiales Symbiont of Amoebae With Ancient Features.</title>
        <authorList>
            <person name="Schulz F."/>
            <person name="Martijn J."/>
            <person name="Wascher F."/>
            <person name="Kostanjsek R."/>
            <person name="Ettema T.J."/>
            <person name="Horn M."/>
        </authorList>
    </citation>
    <scope>NUCLEOTIDE SEQUENCE [LARGE SCALE GENOMIC DNA]</scope>
    <source>
        <strain evidence="4 5">UWC36</strain>
    </source>
</reference>
<protein>
    <recommendedName>
        <fullName evidence="3">TraG N-terminal Proteobacteria domain-containing protein</fullName>
    </recommendedName>
</protein>
<accession>A0A0C1MQH6</accession>
<gene>
    <name evidence="4" type="ORF">NF27_IP00050</name>
</gene>
<comment type="caution">
    <text evidence="4">The sequence shown here is derived from an EMBL/GenBank/DDBJ whole genome shotgun (WGS) entry which is preliminary data.</text>
</comment>
<organism evidence="4 5">
    <name type="scientific">Candidatus Jidaibacter acanthamoebae</name>
    <dbReference type="NCBI Taxonomy" id="86105"/>
    <lineage>
        <taxon>Bacteria</taxon>
        <taxon>Pseudomonadati</taxon>
        <taxon>Pseudomonadota</taxon>
        <taxon>Alphaproteobacteria</taxon>
        <taxon>Rickettsiales</taxon>
        <taxon>Candidatus Midichloriaceae</taxon>
        <taxon>Candidatus Jidaibacter</taxon>
    </lineage>
</organism>
<dbReference type="EMBL" id="JSWE01000208">
    <property type="protein sequence ID" value="KIE04237.1"/>
    <property type="molecule type" value="Genomic_DNA"/>
</dbReference>
<feature type="transmembrane region" description="Helical" evidence="2">
    <location>
        <begin position="393"/>
        <end position="413"/>
    </location>
</feature>
<evidence type="ECO:0000313" key="5">
    <source>
        <dbReference type="Proteomes" id="UP000031258"/>
    </source>
</evidence>
<keyword evidence="5" id="KW-1185">Reference proteome</keyword>
<dbReference type="OrthoDB" id="7413598at2"/>
<feature type="transmembrane region" description="Helical" evidence="2">
    <location>
        <begin position="34"/>
        <end position="53"/>
    </location>
</feature>
<feature type="region of interest" description="Disordered" evidence="1">
    <location>
        <begin position="886"/>
        <end position="926"/>
    </location>
</feature>
<dbReference type="InterPro" id="IPR012931">
    <property type="entry name" value="TraG_N_Proteobacteria"/>
</dbReference>
<sequence length="926" mass="102910">MEAYDIYTIGSAYYLEKIFNAIRLIVDSEGSFTWLMKSSALIALVILVTRAGLNNDYKSFIKWFFGVTILVGFFLTSKATVHIHDTLPDSYGIVPAPRTVEKVPLGLALLGSMTSRVGFAISEKFNTAFAGTFVNSEYQRTGLLFGSKIVEDAGKMRISDTALKHFMIKFYKQCIVPDVNMGYNRVNGYTVKDLVESEDILDFLKNHASKARMIYFNGKIREAKEGEKPNFKDFNGYVSCNNAALYISNMLDYELDQRMPKIASSFMSYFFPDQQDVDKSTLFKTVLENSYGIFIKKSSNEAKDILLQNVMINTISDTVRTFDKAYGSVATDEMSKSAFYSVSQMAQKFVPILRAVLECVFYGVFPLILILMVTPIGFEVLKNYGFSFIYLQLWQPLYAILFCIAASWGKAYASDTQVLTFATHAKISKINDEISMVAGYMLLSIPVISTYITKGMVSSMGNLASSIFYIPQTAAVNNAEQVVKGNYQLGNSSIGNHSYNTTSANKYDDNYSWLSGMKSFSMQSGAQERMFADGRVGIDSSSSINNLAGLARVDWNKAMGSRLDQNESSAMNSISRSSSSMVESSAAGYSKLLGYNDNFSQNSTAYQSWQKNLSSDQRTALDNVKGFVSKLSESHGLSTQDALRVAVAANAGVNIGFGKGGMLGAGLGVSGSIEGSRGAAVTEAYNEAKEASRSQNLSESLSKLQTSVMNNTYQTQDGRAQEMMDRVQSDFAQSQSANFERTKALENLNSIQTVKGYYEQNSNSINQDLSHKFSEWGISKFGATQFEKIVRDNPEQTNKLLNQFIDEKGFGDIAKPNIDVAHFQSKNEGIVADHYRGNKEQVQNTHQVNQAKTEAQMPKNFKEETKQNLQTAEQVKDNVIENMQSTSNKMNDNEGQVNTAMSQTERKVKEENQKTATRKVYEKTTQ</sequence>
<dbReference type="STRING" id="86105.NF27_IP00050"/>
<proteinExistence type="predicted"/>
<name>A0A0C1MQH6_9RICK</name>
<dbReference type="AlphaFoldDB" id="A0A0C1MQH6"/>
<evidence type="ECO:0000256" key="1">
    <source>
        <dbReference type="SAM" id="MobiDB-lite"/>
    </source>
</evidence>
<dbReference type="Proteomes" id="UP000031258">
    <property type="component" value="Unassembled WGS sequence"/>
</dbReference>